<keyword evidence="3" id="KW-1185">Reference proteome</keyword>
<evidence type="ECO:0000256" key="1">
    <source>
        <dbReference type="SAM" id="MobiDB-lite"/>
    </source>
</evidence>
<accession>A0ABQ8F1C2</accession>
<feature type="compositionally biased region" description="Polar residues" evidence="1">
    <location>
        <begin position="11"/>
        <end position="25"/>
    </location>
</feature>
<reference evidence="2 3" key="1">
    <citation type="submission" date="2021-02" db="EMBL/GenBank/DDBJ databases">
        <title>Variation within the Batrachochytrium salamandrivorans European outbreak.</title>
        <authorList>
            <person name="Kelly M."/>
            <person name="Pasmans F."/>
            <person name="Shea T.P."/>
            <person name="Munoz J.F."/>
            <person name="Carranza S."/>
            <person name="Cuomo C.A."/>
            <person name="Martel A."/>
        </authorList>
    </citation>
    <scope>NUCLEOTIDE SEQUENCE [LARGE SCALE GENOMIC DNA]</scope>
    <source>
        <strain evidence="2 3">AMFP18/2</strain>
    </source>
</reference>
<proteinExistence type="predicted"/>
<gene>
    <name evidence="2" type="ORF">BASA50_009326</name>
</gene>
<sequence>MVTLDNPYHNLPTSQSTATQSPQHSGQDKVEAEITRLTAAYEKERDSVAPTEAKYKSDKQNAMDARDRMNSIVAKLEETDIDDDERLELEKKYREARAEWVDLAARHNKHYRYYIKIRKGRDNARIELNLLLKNQKRIADYNDKHDVKTGPSPNSCYNLVFLREQIDHIPKEIEDLLAEWEGSRLINVYPRIV</sequence>
<feature type="region of interest" description="Disordered" evidence="1">
    <location>
        <begin position="43"/>
        <end position="62"/>
    </location>
</feature>
<dbReference type="Proteomes" id="UP001648503">
    <property type="component" value="Unassembled WGS sequence"/>
</dbReference>
<dbReference type="EMBL" id="JAFCIX010000433">
    <property type="protein sequence ID" value="KAH6590351.1"/>
    <property type="molecule type" value="Genomic_DNA"/>
</dbReference>
<organism evidence="2 3">
    <name type="scientific">Batrachochytrium salamandrivorans</name>
    <dbReference type="NCBI Taxonomy" id="1357716"/>
    <lineage>
        <taxon>Eukaryota</taxon>
        <taxon>Fungi</taxon>
        <taxon>Fungi incertae sedis</taxon>
        <taxon>Chytridiomycota</taxon>
        <taxon>Chytridiomycota incertae sedis</taxon>
        <taxon>Chytridiomycetes</taxon>
        <taxon>Rhizophydiales</taxon>
        <taxon>Rhizophydiales incertae sedis</taxon>
        <taxon>Batrachochytrium</taxon>
    </lineage>
</organism>
<evidence type="ECO:0000313" key="3">
    <source>
        <dbReference type="Proteomes" id="UP001648503"/>
    </source>
</evidence>
<feature type="region of interest" description="Disordered" evidence="1">
    <location>
        <begin position="1"/>
        <end position="30"/>
    </location>
</feature>
<name>A0ABQ8F1C2_9FUNG</name>
<comment type="caution">
    <text evidence="2">The sequence shown here is derived from an EMBL/GenBank/DDBJ whole genome shotgun (WGS) entry which is preliminary data.</text>
</comment>
<evidence type="ECO:0008006" key="4">
    <source>
        <dbReference type="Google" id="ProtNLM"/>
    </source>
</evidence>
<protein>
    <recommendedName>
        <fullName evidence="4">Clathrin light chain</fullName>
    </recommendedName>
</protein>
<evidence type="ECO:0000313" key="2">
    <source>
        <dbReference type="EMBL" id="KAH6590351.1"/>
    </source>
</evidence>